<dbReference type="Pfam" id="PF00291">
    <property type="entry name" value="PALP"/>
    <property type="match status" value="1"/>
</dbReference>
<dbReference type="InterPro" id="IPR050214">
    <property type="entry name" value="Cys_Synth/Cystath_Beta-Synth"/>
</dbReference>
<dbReference type="GO" id="GO:1901605">
    <property type="term" value="P:alpha-amino acid metabolic process"/>
    <property type="evidence" value="ECO:0007669"/>
    <property type="project" value="UniProtKB-ARBA"/>
</dbReference>
<evidence type="ECO:0000313" key="5">
    <source>
        <dbReference type="Proteomes" id="UP000325563"/>
    </source>
</evidence>
<dbReference type="Gene3D" id="3.40.50.1100">
    <property type="match status" value="2"/>
</dbReference>
<evidence type="ECO:0000256" key="2">
    <source>
        <dbReference type="ARBA" id="ARBA00022898"/>
    </source>
</evidence>
<dbReference type="RefSeq" id="WP_150529343.1">
    <property type="nucleotide sequence ID" value="NZ_BNBW01000026.1"/>
</dbReference>
<evidence type="ECO:0000259" key="3">
    <source>
        <dbReference type="Pfam" id="PF00291"/>
    </source>
</evidence>
<keyword evidence="5" id="KW-1185">Reference proteome</keyword>
<dbReference type="SUPFAM" id="SSF53686">
    <property type="entry name" value="Tryptophan synthase beta subunit-like PLP-dependent enzymes"/>
    <property type="match status" value="1"/>
</dbReference>
<dbReference type="KEGG" id="svn:CP980_28445"/>
<keyword evidence="2" id="KW-0663">Pyridoxal phosphate</keyword>
<protein>
    <submittedName>
        <fullName evidence="4">Cysteine synthase family protein</fullName>
    </submittedName>
</protein>
<comment type="cofactor">
    <cofactor evidence="1">
        <name>pyridoxal 5'-phosphate</name>
        <dbReference type="ChEBI" id="CHEBI:597326"/>
    </cofactor>
</comment>
<evidence type="ECO:0000256" key="1">
    <source>
        <dbReference type="ARBA" id="ARBA00001933"/>
    </source>
</evidence>
<feature type="domain" description="Tryptophan synthase beta chain-like PALP" evidence="3">
    <location>
        <begin position="10"/>
        <end position="299"/>
    </location>
</feature>
<proteinExistence type="predicted"/>
<dbReference type="InterPro" id="IPR036052">
    <property type="entry name" value="TrpB-like_PALP_sf"/>
</dbReference>
<dbReference type="CDD" id="cd01561">
    <property type="entry name" value="CBS_like"/>
    <property type="match status" value="1"/>
</dbReference>
<gene>
    <name evidence="4" type="ORF">CP980_28445</name>
</gene>
<name>A0A5J6JB96_STRVI</name>
<accession>A0A5J6JB96</accession>
<sequence length="340" mass="35064">MSGGLAARRRAIGGTPLLSLGVPLQGRIVWLRLKVEAENCFGSIKARTAQALLESLEAAGRLGPGSRVVESTSGNLGVALAGLCAERGYRCTLVVEPSTPQHSRDEMAAYGADVVVVREVAGGRTLSARLDAVRDILASDPTAVWTDQYENPANPQVHQWGTAAELAQAVPQGELDAVSVAVSTGGTLAGIAGFFREHRPQTRLLAVDAVGSAALGGTPGDRPFKLPGFGSGQRSRFLTGGMWDRTFTLHDVHAATACHRIASSAGVRLGGSGGAAVLAALLHAQDTPSVSQVVCVCPDGGDKYEQIYAHPLPALPEAGLGVLTALDALGAARLESGEPE</sequence>
<dbReference type="InterPro" id="IPR001926">
    <property type="entry name" value="TrpB-like_PALP"/>
</dbReference>
<dbReference type="EMBL" id="CP023692">
    <property type="protein sequence ID" value="QEV48487.1"/>
    <property type="molecule type" value="Genomic_DNA"/>
</dbReference>
<dbReference type="GeneID" id="95614477"/>
<dbReference type="AlphaFoldDB" id="A0A5J6JB96"/>
<dbReference type="PANTHER" id="PTHR10314">
    <property type="entry name" value="CYSTATHIONINE BETA-SYNTHASE"/>
    <property type="match status" value="1"/>
</dbReference>
<organism evidence="4 5">
    <name type="scientific">Streptomyces vinaceus</name>
    <dbReference type="NCBI Taxonomy" id="1960"/>
    <lineage>
        <taxon>Bacteria</taxon>
        <taxon>Bacillati</taxon>
        <taxon>Actinomycetota</taxon>
        <taxon>Actinomycetes</taxon>
        <taxon>Kitasatosporales</taxon>
        <taxon>Streptomycetaceae</taxon>
        <taxon>Streptomyces</taxon>
    </lineage>
</organism>
<evidence type="ECO:0000313" key="4">
    <source>
        <dbReference type="EMBL" id="QEV48487.1"/>
    </source>
</evidence>
<dbReference type="Proteomes" id="UP000325563">
    <property type="component" value="Chromosome"/>
</dbReference>
<reference evidence="4 5" key="1">
    <citation type="submission" date="2017-09" db="EMBL/GenBank/DDBJ databases">
        <authorList>
            <person name="Lee N."/>
            <person name="Cho B.-K."/>
        </authorList>
    </citation>
    <scope>NUCLEOTIDE SEQUENCE [LARGE SCALE GENOMIC DNA]</scope>
    <source>
        <strain evidence="4 5">ATCC 27476</strain>
    </source>
</reference>